<dbReference type="RefSeq" id="WP_094843821.1">
    <property type="nucleotide sequence ID" value="NZ_NEVS01000004.1"/>
</dbReference>
<evidence type="ECO:0000259" key="3">
    <source>
        <dbReference type="Pfam" id="PF13439"/>
    </source>
</evidence>
<dbReference type="CDD" id="cd03801">
    <property type="entry name" value="GT4_PimA-like"/>
    <property type="match status" value="1"/>
</dbReference>
<keyword evidence="5" id="KW-1185">Reference proteome</keyword>
<dbReference type="InterPro" id="IPR023986">
    <property type="entry name" value="GlycosylTfrase_MSMEG0565"/>
</dbReference>
<dbReference type="EMBL" id="NEVS01000004">
    <property type="protein sequence ID" value="OZI62444.1"/>
    <property type="molecule type" value="Genomic_DNA"/>
</dbReference>
<dbReference type="Pfam" id="PF00534">
    <property type="entry name" value="Glycos_transf_1"/>
    <property type="match status" value="1"/>
</dbReference>
<evidence type="ECO:0000313" key="5">
    <source>
        <dbReference type="Proteomes" id="UP000215767"/>
    </source>
</evidence>
<accession>A0A261UKP0</accession>
<evidence type="ECO:0000259" key="2">
    <source>
        <dbReference type="Pfam" id="PF00534"/>
    </source>
</evidence>
<keyword evidence="1" id="KW-0808">Transferase</keyword>
<protein>
    <recommendedName>
        <fullName evidence="6">Glycosyl transferase family 1</fullName>
    </recommendedName>
</protein>
<proteinExistence type="predicted"/>
<dbReference type="InterPro" id="IPR028098">
    <property type="entry name" value="Glyco_trans_4-like_N"/>
</dbReference>
<evidence type="ECO:0000256" key="1">
    <source>
        <dbReference type="ARBA" id="ARBA00022679"/>
    </source>
</evidence>
<gene>
    <name evidence="4" type="ORF">CAL28_25035</name>
</gene>
<dbReference type="NCBIfam" id="TIGR04047">
    <property type="entry name" value="MSMEG_0565_glyc"/>
    <property type="match status" value="1"/>
</dbReference>
<dbReference type="PANTHER" id="PTHR46401:SF2">
    <property type="entry name" value="GLYCOSYLTRANSFERASE WBBK-RELATED"/>
    <property type="match status" value="1"/>
</dbReference>
<dbReference type="Proteomes" id="UP000215767">
    <property type="component" value="Unassembled WGS sequence"/>
</dbReference>
<sequence>MKIGLLTHSVNPRGGVVHTLELADGLTDLGHDVTVFAPATPGQAFFRRPRCRTSLAALAPHGPGMRAMVRARIDAYVAHLRHHLPGQGYDILHAQDSISGNALADLADLGIVPGYARTVHHLDEFDDPCLTAWQARAFERAAHVYCVSDTWVEYLARHHGIEARRVANGVDPRRFHARSDAGDASVAERHGIRADGPVFLAVGGVEARKNTLAILHAFMEVRRTHADAQLVVAGGASLLDHDRYADEFRRVLSGVAGHGVTAPVVLTGAVPDTHMPALYRLADVLVMPSLREGFGLAVLEALACGTPAVVSNRRPFTEYLTPADCRFADPESVDSIARAMQDALDDTPDAAALLARHSWQASASRHAELYEAAHCVAT</sequence>
<name>A0A261UKP0_9BORD</name>
<dbReference type="PANTHER" id="PTHR46401">
    <property type="entry name" value="GLYCOSYLTRANSFERASE WBBK-RELATED"/>
    <property type="match status" value="1"/>
</dbReference>
<dbReference type="InterPro" id="IPR001296">
    <property type="entry name" value="Glyco_trans_1"/>
</dbReference>
<evidence type="ECO:0000313" key="4">
    <source>
        <dbReference type="EMBL" id="OZI62444.1"/>
    </source>
</evidence>
<organism evidence="4 5">
    <name type="scientific">Bordetella genomosp. 11</name>
    <dbReference type="NCBI Taxonomy" id="1416808"/>
    <lineage>
        <taxon>Bacteria</taxon>
        <taxon>Pseudomonadati</taxon>
        <taxon>Pseudomonadota</taxon>
        <taxon>Betaproteobacteria</taxon>
        <taxon>Burkholderiales</taxon>
        <taxon>Alcaligenaceae</taxon>
        <taxon>Bordetella</taxon>
    </lineage>
</organism>
<dbReference type="Pfam" id="PF13439">
    <property type="entry name" value="Glyco_transf_4"/>
    <property type="match status" value="1"/>
</dbReference>
<dbReference type="GO" id="GO:0016757">
    <property type="term" value="F:glycosyltransferase activity"/>
    <property type="evidence" value="ECO:0007669"/>
    <property type="project" value="InterPro"/>
</dbReference>
<reference evidence="5" key="1">
    <citation type="submission" date="2017-05" db="EMBL/GenBank/DDBJ databases">
        <title>Complete and WGS of Bordetella genogroups.</title>
        <authorList>
            <person name="Spilker T."/>
            <person name="Lipuma J."/>
        </authorList>
    </citation>
    <scope>NUCLEOTIDE SEQUENCE [LARGE SCALE GENOMIC DNA]</scope>
    <source>
        <strain evidence="5">AU8856</strain>
    </source>
</reference>
<feature type="domain" description="Glycosyl transferase family 1" evidence="2">
    <location>
        <begin position="188"/>
        <end position="351"/>
    </location>
</feature>
<dbReference type="SUPFAM" id="SSF53756">
    <property type="entry name" value="UDP-Glycosyltransferase/glycogen phosphorylase"/>
    <property type="match status" value="1"/>
</dbReference>
<comment type="caution">
    <text evidence="4">The sequence shown here is derived from an EMBL/GenBank/DDBJ whole genome shotgun (WGS) entry which is preliminary data.</text>
</comment>
<evidence type="ECO:0008006" key="6">
    <source>
        <dbReference type="Google" id="ProtNLM"/>
    </source>
</evidence>
<dbReference type="OrthoDB" id="9813211at2"/>
<dbReference type="AlphaFoldDB" id="A0A261UKP0"/>
<feature type="domain" description="Glycosyltransferase subfamily 4-like N-terminal" evidence="3">
    <location>
        <begin position="13"/>
        <end position="174"/>
    </location>
</feature>
<dbReference type="Gene3D" id="3.40.50.2000">
    <property type="entry name" value="Glycogen Phosphorylase B"/>
    <property type="match status" value="2"/>
</dbReference>
<dbReference type="GO" id="GO:0009103">
    <property type="term" value="P:lipopolysaccharide biosynthetic process"/>
    <property type="evidence" value="ECO:0007669"/>
    <property type="project" value="TreeGrafter"/>
</dbReference>